<dbReference type="InterPro" id="IPR029069">
    <property type="entry name" value="HotDog_dom_sf"/>
</dbReference>
<evidence type="ECO:0000256" key="1">
    <source>
        <dbReference type="ARBA" id="ARBA00006538"/>
    </source>
</evidence>
<dbReference type="CDD" id="cd03445">
    <property type="entry name" value="Thioesterase_II_repeat2"/>
    <property type="match status" value="1"/>
</dbReference>
<dbReference type="GO" id="GO:0005829">
    <property type="term" value="C:cytosol"/>
    <property type="evidence" value="ECO:0007669"/>
    <property type="project" value="TreeGrafter"/>
</dbReference>
<dbReference type="Gene3D" id="2.40.160.210">
    <property type="entry name" value="Acyl-CoA thioesterase, double hotdog domain"/>
    <property type="match status" value="1"/>
</dbReference>
<dbReference type="PANTHER" id="PTHR11066:SF34">
    <property type="entry name" value="ACYL-COENZYME A THIOESTERASE 8"/>
    <property type="match status" value="1"/>
</dbReference>
<dbReference type="GO" id="GO:0009062">
    <property type="term" value="P:fatty acid catabolic process"/>
    <property type="evidence" value="ECO:0007669"/>
    <property type="project" value="TreeGrafter"/>
</dbReference>
<proteinExistence type="inferred from homology"/>
<evidence type="ECO:0000259" key="4">
    <source>
        <dbReference type="Pfam" id="PF13622"/>
    </source>
</evidence>
<dbReference type="InterPro" id="IPR025652">
    <property type="entry name" value="TesB_C"/>
</dbReference>
<evidence type="ECO:0000256" key="2">
    <source>
        <dbReference type="ARBA" id="ARBA00022801"/>
    </source>
</evidence>
<comment type="similarity">
    <text evidence="1">Belongs to the C/M/P thioester hydrolase family.</text>
</comment>
<dbReference type="SUPFAM" id="SSF54637">
    <property type="entry name" value="Thioesterase/thiol ester dehydrase-isomerase"/>
    <property type="match status" value="2"/>
</dbReference>
<dbReference type="AlphaFoldDB" id="A0A8I1AMR8"/>
<dbReference type="PANTHER" id="PTHR11066">
    <property type="entry name" value="ACYL-COA THIOESTERASE"/>
    <property type="match status" value="1"/>
</dbReference>
<reference evidence="5" key="1">
    <citation type="submission" date="2022-02" db="EMBL/GenBank/DDBJ databases">
        <title>Characterization of Tn125 harboring carbapenem-resistant Acinetobacter bereziniae clinical isolates.</title>
        <authorList>
            <person name="Wong N.-K."/>
            <person name="Pan Q."/>
        </authorList>
    </citation>
    <scope>NUCLEOTIDE SEQUENCE</scope>
    <source>
        <strain evidence="5">GD03393</strain>
    </source>
</reference>
<feature type="domain" description="Acyl-CoA thioesterase 2 C-terminal" evidence="3">
    <location>
        <begin position="146"/>
        <end position="279"/>
    </location>
</feature>
<keyword evidence="2" id="KW-0378">Hydrolase</keyword>
<dbReference type="CDD" id="cd03444">
    <property type="entry name" value="Thioesterase_II_repeat1"/>
    <property type="match status" value="1"/>
</dbReference>
<accession>A0A8I1AMR8</accession>
<evidence type="ECO:0000313" key="6">
    <source>
        <dbReference type="Proteomes" id="UP000644140"/>
    </source>
</evidence>
<evidence type="ECO:0000313" key="5">
    <source>
        <dbReference type="EMBL" id="UUN97409.1"/>
    </source>
</evidence>
<sequence length="287" mass="32803">MRSLTQEFIDLLNVKQLDSYLFQGQNTQLFGSHLMGGQLVAQALIAASKTTDRPAHSLHAYFIRSGRTDLPILFKVENLRDGKSFTTRQVNAWQAGHIIFSAMISFALIETGLNNHIEAPDYPLPDHLLSEQQHKQLIYKDVPKAAQDMFMRQFFVKVHPVQPFNPFKPVKSETRYAEYMQTFHRIPAEFDLPMIHQAIVAYYSDYNLLTTSLRPHGVSYANGGVRSASLDHSIYFHSAFRVDEWLLYDMDATVSSQSRGLNFGRIWQAGKLVCSVTQESLMRVKSR</sequence>
<dbReference type="InterPro" id="IPR049449">
    <property type="entry name" value="TesB_ACOT8-like_N"/>
</dbReference>
<gene>
    <name evidence="5" type="ORF">I9054_019065</name>
</gene>
<organism evidence="5 6">
    <name type="scientific">Acinetobacter bereziniae</name>
    <name type="common">Acinetobacter genomosp. 10</name>
    <dbReference type="NCBI Taxonomy" id="106648"/>
    <lineage>
        <taxon>Bacteria</taxon>
        <taxon>Pseudomonadati</taxon>
        <taxon>Pseudomonadota</taxon>
        <taxon>Gammaproteobacteria</taxon>
        <taxon>Moraxellales</taxon>
        <taxon>Moraxellaceae</taxon>
        <taxon>Acinetobacter</taxon>
    </lineage>
</organism>
<dbReference type="InterPro" id="IPR042171">
    <property type="entry name" value="Acyl-CoA_hotdog"/>
</dbReference>
<dbReference type="InterPro" id="IPR003703">
    <property type="entry name" value="Acyl_CoA_thio"/>
</dbReference>
<protein>
    <submittedName>
        <fullName evidence="5">Thioesterase family protein</fullName>
    </submittedName>
</protein>
<dbReference type="RefSeq" id="WP_005033962.1">
    <property type="nucleotide sequence ID" value="NZ_BBLJ01000012.1"/>
</dbReference>
<dbReference type="Pfam" id="PF13622">
    <property type="entry name" value="4HBT_3"/>
    <property type="match status" value="1"/>
</dbReference>
<dbReference type="GO" id="GO:0006637">
    <property type="term" value="P:acyl-CoA metabolic process"/>
    <property type="evidence" value="ECO:0007669"/>
    <property type="project" value="InterPro"/>
</dbReference>
<dbReference type="EMBL" id="CP092085">
    <property type="protein sequence ID" value="UUN97409.1"/>
    <property type="molecule type" value="Genomic_DNA"/>
</dbReference>
<dbReference type="GO" id="GO:0047617">
    <property type="term" value="F:fatty acyl-CoA hydrolase activity"/>
    <property type="evidence" value="ECO:0007669"/>
    <property type="project" value="InterPro"/>
</dbReference>
<name>A0A8I1AMR8_ACIBZ</name>
<dbReference type="Proteomes" id="UP000644140">
    <property type="component" value="Chromosome"/>
</dbReference>
<feature type="domain" description="Acyl-CoA thioesterase-like N-terminal HotDog" evidence="4">
    <location>
        <begin position="31"/>
        <end position="107"/>
    </location>
</feature>
<dbReference type="Pfam" id="PF02551">
    <property type="entry name" value="Acyl_CoA_thio"/>
    <property type="match status" value="1"/>
</dbReference>
<evidence type="ECO:0000259" key="3">
    <source>
        <dbReference type="Pfam" id="PF02551"/>
    </source>
</evidence>